<dbReference type="InterPro" id="IPR016662">
    <property type="entry name" value="Acyl-CoA_thioEstase_long-chain"/>
</dbReference>
<evidence type="ECO:0000256" key="1">
    <source>
        <dbReference type="PIRSR" id="PIRSR016521-1"/>
    </source>
</evidence>
<dbReference type="AlphaFoldDB" id="A0A931ASF8"/>
<evidence type="ECO:0000313" key="3">
    <source>
        <dbReference type="EMBL" id="MBF8435605.1"/>
    </source>
</evidence>
<dbReference type="PANTHER" id="PTHR10824">
    <property type="entry name" value="ACYL-COENZYME A THIOESTERASE-RELATED"/>
    <property type="match status" value="1"/>
</dbReference>
<proteinExistence type="predicted"/>
<evidence type="ECO:0000313" key="4">
    <source>
        <dbReference type="Proteomes" id="UP000621436"/>
    </source>
</evidence>
<dbReference type="GO" id="GO:0006631">
    <property type="term" value="P:fatty acid metabolic process"/>
    <property type="evidence" value="ECO:0007669"/>
    <property type="project" value="TreeGrafter"/>
</dbReference>
<organism evidence="3 4">
    <name type="scientific">Halonatronomonas betaini</name>
    <dbReference type="NCBI Taxonomy" id="2778430"/>
    <lineage>
        <taxon>Bacteria</taxon>
        <taxon>Bacillati</taxon>
        <taxon>Bacillota</taxon>
        <taxon>Clostridia</taxon>
        <taxon>Halanaerobiales</taxon>
        <taxon>Halarsenatibacteraceae</taxon>
        <taxon>Halonatronomonas</taxon>
    </lineage>
</organism>
<dbReference type="GO" id="GO:0047617">
    <property type="term" value="F:fatty acyl-CoA hydrolase activity"/>
    <property type="evidence" value="ECO:0007669"/>
    <property type="project" value="TreeGrafter"/>
</dbReference>
<dbReference type="SUPFAM" id="SSF53474">
    <property type="entry name" value="alpha/beta-Hydrolases"/>
    <property type="match status" value="1"/>
</dbReference>
<sequence length="437" mass="49223">MKKFMQSLMLIILLISVIIYLNSGIQASQVSDQVIIDHPEEVRIDQEFEAEILNLKPEKSYELIIRAEDHQGEEWINQKEFIPETEDYLIAEDKMMKLIQFMEPEPEITDMYYPPIDDLKDSWDTEILLKKNNQLVKESAINRTYSIADIETREINDGSLIGELFKAPDSETAPGVVVLHGSEGQKAKLRALMLAEHGFNALAIQYFGPHNELPDQLVEVPIEIVEDAGNWLIENNYSDGDQVGLYGVSKGGELALLAGSKFDIFKNVVAMVPSGVVMEGSSGSAISPGSSWSYQDKPLDYIPNLRDYEVYSNAYEHGFASFFTKALEEADNQTVDAATIQVENIDGSILMVSGADDKMWDSEKLLQPAEKRLEEYDHHESFRHLIFEEAGHTIITPYMPTANRDKIGHYIYGGNQKGSARADAEHWPEVLNTLRGE</sequence>
<dbReference type="EMBL" id="JADPIE010000001">
    <property type="protein sequence ID" value="MBF8435605.1"/>
    <property type="molecule type" value="Genomic_DNA"/>
</dbReference>
<dbReference type="PIRSF" id="PIRSF016521">
    <property type="entry name" value="Acyl-CoA_hydro"/>
    <property type="match status" value="1"/>
</dbReference>
<dbReference type="InterPro" id="IPR029058">
    <property type="entry name" value="AB_hydrolase_fold"/>
</dbReference>
<dbReference type="InterPro" id="IPR014940">
    <property type="entry name" value="BAAT_C"/>
</dbReference>
<reference evidence="3" key="1">
    <citation type="submission" date="2020-11" db="EMBL/GenBank/DDBJ databases">
        <title>Halonatronomonas betainensis gen. nov., sp. nov. a novel haloalkaliphilic representative of the family Halanaerobiacae capable of betaine degradation.</title>
        <authorList>
            <person name="Boltyanskaya Y."/>
            <person name="Kevbrin V."/>
            <person name="Detkova E."/>
            <person name="Grouzdev D.S."/>
            <person name="Koziaeva V."/>
            <person name="Zhilina T."/>
        </authorList>
    </citation>
    <scope>NUCLEOTIDE SEQUENCE</scope>
    <source>
        <strain evidence="3">Z-7014</strain>
    </source>
</reference>
<protein>
    <recommendedName>
        <fullName evidence="2">BAAT/Acyl-CoA thioester hydrolase C-terminal domain-containing protein</fullName>
    </recommendedName>
</protein>
<name>A0A931ASF8_9FIRM</name>
<dbReference type="GO" id="GO:0006637">
    <property type="term" value="P:acyl-CoA metabolic process"/>
    <property type="evidence" value="ECO:0007669"/>
    <property type="project" value="InterPro"/>
</dbReference>
<evidence type="ECO:0000259" key="2">
    <source>
        <dbReference type="Pfam" id="PF08840"/>
    </source>
</evidence>
<dbReference type="PANTHER" id="PTHR10824:SF4">
    <property type="entry name" value="ACYL-COENZYME A THIOESTERASE 1-LIKE"/>
    <property type="match status" value="1"/>
</dbReference>
<comment type="caution">
    <text evidence="3">The sequence shown here is derived from an EMBL/GenBank/DDBJ whole genome shotgun (WGS) entry which is preliminary data.</text>
</comment>
<feature type="active site" description="Charge relay system" evidence="1">
    <location>
        <position position="392"/>
    </location>
</feature>
<dbReference type="Proteomes" id="UP000621436">
    <property type="component" value="Unassembled WGS sequence"/>
</dbReference>
<keyword evidence="4" id="KW-1185">Reference proteome</keyword>
<gene>
    <name evidence="3" type="ORF">I0Q91_00805</name>
</gene>
<feature type="domain" description="BAAT/Acyl-CoA thioester hydrolase C-terminal" evidence="2">
    <location>
        <begin position="220"/>
        <end position="432"/>
    </location>
</feature>
<accession>A0A931ASF8</accession>
<dbReference type="RefSeq" id="WP_270452248.1">
    <property type="nucleotide sequence ID" value="NZ_JADPIE010000001.1"/>
</dbReference>
<feature type="active site" description="Charge relay system" evidence="1">
    <location>
        <position position="249"/>
    </location>
</feature>
<feature type="active site" description="Charge relay system" evidence="1">
    <location>
        <position position="357"/>
    </location>
</feature>
<dbReference type="Pfam" id="PF08840">
    <property type="entry name" value="BAAT_C"/>
    <property type="match status" value="1"/>
</dbReference>
<dbReference type="Gene3D" id="3.40.50.1820">
    <property type="entry name" value="alpha/beta hydrolase"/>
    <property type="match status" value="1"/>
</dbReference>